<dbReference type="Proteomes" id="UP000541857">
    <property type="component" value="Unassembled WGS sequence"/>
</dbReference>
<comment type="caution">
    <text evidence="1">The sequence shown here is derived from an EMBL/GenBank/DDBJ whole genome shotgun (WGS) entry which is preliminary data.</text>
</comment>
<protein>
    <submittedName>
        <fullName evidence="1">Uncharacterized protein</fullName>
    </submittedName>
</protein>
<dbReference type="EMBL" id="JACGLT010000007">
    <property type="protein sequence ID" value="MBA6153099.1"/>
    <property type="molecule type" value="Genomic_DNA"/>
</dbReference>
<gene>
    <name evidence="1" type="ORF">H3Z82_10210</name>
</gene>
<organism evidence="1 2">
    <name type="scientific">Gelidibacter maritimus</name>
    <dbReference type="NCBI Taxonomy" id="2761487"/>
    <lineage>
        <taxon>Bacteria</taxon>
        <taxon>Pseudomonadati</taxon>
        <taxon>Bacteroidota</taxon>
        <taxon>Flavobacteriia</taxon>
        <taxon>Flavobacteriales</taxon>
        <taxon>Flavobacteriaceae</taxon>
        <taxon>Gelidibacter</taxon>
    </lineage>
</organism>
<dbReference type="RefSeq" id="WP_182205408.1">
    <property type="nucleotide sequence ID" value="NZ_JACGLT010000007.1"/>
</dbReference>
<keyword evidence="2" id="KW-1185">Reference proteome</keyword>
<sequence>MRNLDLDEITDKIATYASDIRYADRNHLQIKITQFFNFLYEQPISNRTLERISEDFKDLNNKRIEVKKSHNRYKESAEFIDTLSTREIQGAFAYFEIKDKFEIERKFTNFYIELAYEWYEASGNYNEWQELFKSYFFEPFIELIEWYFRESKIKQEYDYFSREEISQIEHNFENLKSQISKLEFGQEIIFNETDEIKDLISGLNKKNWTEIIKAKFNDMILGKIISLETAELLIKTITGENIKLK</sequence>
<name>A0A7W2M5J7_9FLAO</name>
<dbReference type="AlphaFoldDB" id="A0A7W2M5J7"/>
<proteinExistence type="predicted"/>
<evidence type="ECO:0000313" key="2">
    <source>
        <dbReference type="Proteomes" id="UP000541857"/>
    </source>
</evidence>
<reference evidence="1 2" key="1">
    <citation type="submission" date="2020-07" db="EMBL/GenBank/DDBJ databases">
        <title>Bacterium isolated from marine sediment.</title>
        <authorList>
            <person name="Shang D."/>
        </authorList>
    </citation>
    <scope>NUCLEOTIDE SEQUENCE [LARGE SCALE GENOMIC DNA]</scope>
    <source>
        <strain evidence="1 2">F6074</strain>
    </source>
</reference>
<evidence type="ECO:0000313" key="1">
    <source>
        <dbReference type="EMBL" id="MBA6153099.1"/>
    </source>
</evidence>
<accession>A0A7W2M5J7</accession>